<dbReference type="SUPFAM" id="SSF52218">
    <property type="entry name" value="Flavoproteins"/>
    <property type="match status" value="1"/>
</dbReference>
<dbReference type="GeneID" id="24797987"/>
<dbReference type="Pfam" id="PF03358">
    <property type="entry name" value="FMN_red"/>
    <property type="match status" value="1"/>
</dbReference>
<dbReference type="eggNOG" id="arCOG02573">
    <property type="taxonomic scope" value="Archaea"/>
</dbReference>
<dbReference type="Proteomes" id="UP000030624">
    <property type="component" value="Chromosome"/>
</dbReference>
<organism evidence="7 8">
    <name type="scientific">Geoglobus acetivorans</name>
    <dbReference type="NCBI Taxonomy" id="565033"/>
    <lineage>
        <taxon>Archaea</taxon>
        <taxon>Methanobacteriati</taxon>
        <taxon>Methanobacteriota</taxon>
        <taxon>Archaeoglobi</taxon>
        <taxon>Archaeoglobales</taxon>
        <taxon>Archaeoglobaceae</taxon>
        <taxon>Geoglobus</taxon>
    </lineage>
</organism>
<dbReference type="PANTHER" id="PTHR43278">
    <property type="entry name" value="NAD(P)H-DEPENDENT FMN-CONTAINING OXIDOREDUCTASE YWQN-RELATED"/>
    <property type="match status" value="1"/>
</dbReference>
<comment type="similarity">
    <text evidence="5">Belongs to the SsuE family. Isf subfamily.</text>
</comment>
<comment type="cofactor">
    <cofactor evidence="1">
        <name>FMN</name>
        <dbReference type="ChEBI" id="CHEBI:58210"/>
    </cofactor>
</comment>
<comment type="cofactor">
    <cofactor evidence="2">
        <name>[4Fe-4S] cluster</name>
        <dbReference type="ChEBI" id="CHEBI:49883"/>
    </cofactor>
</comment>
<evidence type="ECO:0000256" key="5">
    <source>
        <dbReference type="ARBA" id="ARBA00038292"/>
    </source>
</evidence>
<keyword evidence="4" id="KW-0288">FMN</keyword>
<sequence length="255" mass="28842">MKILALTGTKRKGNSILAARYIAKKLDAELDILNVTELNIEPCKACYACLFGQECMIEDDVNLVLNRLLDADFVLISSAIYWLDATGMMKALLDRMFMALPYMKELSKKKGAAIYFYGFEELRGWGANTYNILLRVLGIEPLAILPIHAALPGETLTEENVKKLDLLVEAIQKDERLTLDGQCPVCLSEVFRVKEGNLECTVCRSKLTEDLQVVETGGVLSYDWMVEHYGVLRGFKEKFIEQRESLARLREKYGV</sequence>
<gene>
    <name evidence="7" type="ORF">GACE_1403</name>
</gene>
<dbReference type="Gene3D" id="3.40.50.360">
    <property type="match status" value="1"/>
</dbReference>
<evidence type="ECO:0000259" key="6">
    <source>
        <dbReference type="Pfam" id="PF03358"/>
    </source>
</evidence>
<reference evidence="7 8" key="1">
    <citation type="journal article" date="2015" name="Appl. Environ. Microbiol.">
        <title>The Geoglobus acetivorans genome: Fe(III) reduction, acetate utilization, autotrophic growth, and degradation of aromatic compounds in a hyperthermophilic archaeon.</title>
        <authorList>
            <person name="Mardanov A.V."/>
            <person name="Slododkina G.B."/>
            <person name="Slobodkin A.I."/>
            <person name="Beletsky A.V."/>
            <person name="Gavrilov S.N."/>
            <person name="Kublanov I.V."/>
            <person name="Bonch-Osmolovskaya E.A."/>
            <person name="Skryabin K.G."/>
            <person name="Ravin N.V."/>
        </authorList>
    </citation>
    <scope>NUCLEOTIDE SEQUENCE [LARGE SCALE GENOMIC DNA]</scope>
    <source>
        <strain evidence="7 8">SBH6</strain>
    </source>
</reference>
<dbReference type="PANTHER" id="PTHR43278:SF4">
    <property type="entry name" value="NAD(P)H-DEPENDENT FMN-CONTAINING OXIDOREDUCTASE YWQN-RELATED"/>
    <property type="match status" value="1"/>
</dbReference>
<dbReference type="EMBL" id="CP009552">
    <property type="protein sequence ID" value="AIY90442.1"/>
    <property type="molecule type" value="Genomic_DNA"/>
</dbReference>
<dbReference type="STRING" id="565033.GACE_1403"/>
<dbReference type="KEGG" id="gac:GACE_1403"/>
<evidence type="ECO:0000313" key="7">
    <source>
        <dbReference type="EMBL" id="AIY90442.1"/>
    </source>
</evidence>
<dbReference type="AlphaFoldDB" id="A0A0A7GHL0"/>
<dbReference type="HOGENOM" id="CLU_050993_0_1_2"/>
<protein>
    <submittedName>
        <fullName evidence="7">Iron-sulfur flavoprotein</fullName>
    </submittedName>
</protein>
<proteinExistence type="inferred from homology"/>
<name>A0A0A7GHL0_GEOAI</name>
<feature type="domain" description="NADPH-dependent FMN reductase-like" evidence="6">
    <location>
        <begin position="1"/>
        <end position="114"/>
    </location>
</feature>
<evidence type="ECO:0000256" key="3">
    <source>
        <dbReference type="ARBA" id="ARBA00022630"/>
    </source>
</evidence>
<evidence type="ECO:0000256" key="4">
    <source>
        <dbReference type="ARBA" id="ARBA00022643"/>
    </source>
</evidence>
<dbReference type="InterPro" id="IPR029039">
    <property type="entry name" value="Flavoprotein-like_sf"/>
</dbReference>
<dbReference type="InterPro" id="IPR051796">
    <property type="entry name" value="ISF_SsuE-like"/>
</dbReference>
<evidence type="ECO:0000256" key="1">
    <source>
        <dbReference type="ARBA" id="ARBA00001917"/>
    </source>
</evidence>
<keyword evidence="3" id="KW-0285">Flavoprotein</keyword>
<dbReference type="GO" id="GO:0016491">
    <property type="term" value="F:oxidoreductase activity"/>
    <property type="evidence" value="ECO:0007669"/>
    <property type="project" value="InterPro"/>
</dbReference>
<dbReference type="InterPro" id="IPR005025">
    <property type="entry name" value="FMN_Rdtase-like_dom"/>
</dbReference>
<dbReference type="RefSeq" id="WP_048092245.1">
    <property type="nucleotide sequence ID" value="NZ_CP009552.1"/>
</dbReference>
<evidence type="ECO:0000256" key="2">
    <source>
        <dbReference type="ARBA" id="ARBA00001966"/>
    </source>
</evidence>
<accession>A0A0A7GHL0</accession>
<evidence type="ECO:0000313" key="8">
    <source>
        <dbReference type="Proteomes" id="UP000030624"/>
    </source>
</evidence>